<evidence type="ECO:0000313" key="1">
    <source>
        <dbReference type="EMBL" id="KAF7412951.1"/>
    </source>
</evidence>
<dbReference type="Proteomes" id="UP000600918">
    <property type="component" value="Unassembled WGS sequence"/>
</dbReference>
<comment type="caution">
    <text evidence="1">The sequence shown here is derived from an EMBL/GenBank/DDBJ whole genome shotgun (WGS) entry which is preliminary data.</text>
</comment>
<organism evidence="1 2">
    <name type="scientific">Vespula pensylvanica</name>
    <name type="common">Western yellow jacket</name>
    <name type="synonym">Wasp</name>
    <dbReference type="NCBI Taxonomy" id="30213"/>
    <lineage>
        <taxon>Eukaryota</taxon>
        <taxon>Metazoa</taxon>
        <taxon>Ecdysozoa</taxon>
        <taxon>Arthropoda</taxon>
        <taxon>Hexapoda</taxon>
        <taxon>Insecta</taxon>
        <taxon>Pterygota</taxon>
        <taxon>Neoptera</taxon>
        <taxon>Endopterygota</taxon>
        <taxon>Hymenoptera</taxon>
        <taxon>Apocrita</taxon>
        <taxon>Aculeata</taxon>
        <taxon>Vespoidea</taxon>
        <taxon>Vespidae</taxon>
        <taxon>Vespinae</taxon>
        <taxon>Vespula</taxon>
    </lineage>
</organism>
<dbReference type="EMBL" id="JACSDY010000012">
    <property type="protein sequence ID" value="KAF7412951.1"/>
    <property type="molecule type" value="Genomic_DNA"/>
</dbReference>
<dbReference type="AlphaFoldDB" id="A0A834KZD5"/>
<evidence type="ECO:0000313" key="2">
    <source>
        <dbReference type="Proteomes" id="UP000600918"/>
    </source>
</evidence>
<keyword evidence="2" id="KW-1185">Reference proteome</keyword>
<sequence>MERTKHFAMVVAEEKDFTFKPRSASASAAAAAAAATAAVAAAATAIPTKKSQARSSRCRFNNGTLLFSDLSHGYVRGLARAKAAIIVVYQEEGLLLFVATRIR</sequence>
<proteinExistence type="predicted"/>
<protein>
    <submittedName>
        <fullName evidence="1">Uncharacterized protein</fullName>
    </submittedName>
</protein>
<accession>A0A834KZD5</accession>
<reference evidence="1" key="1">
    <citation type="journal article" date="2020" name="G3 (Bethesda)">
        <title>High-Quality Assemblies for Three Invasive Social Wasps from the &lt;i&gt;Vespula&lt;/i&gt; Genus.</title>
        <authorList>
            <person name="Harrop T.W.R."/>
            <person name="Guhlin J."/>
            <person name="McLaughlin G.M."/>
            <person name="Permina E."/>
            <person name="Stockwell P."/>
            <person name="Gilligan J."/>
            <person name="Le Lec M.F."/>
            <person name="Gruber M.A.M."/>
            <person name="Quinn O."/>
            <person name="Lovegrove M."/>
            <person name="Duncan E.J."/>
            <person name="Remnant E.J."/>
            <person name="Van Eeckhoven J."/>
            <person name="Graham B."/>
            <person name="Knapp R.A."/>
            <person name="Langford K.W."/>
            <person name="Kronenberg Z."/>
            <person name="Press M.O."/>
            <person name="Eacker S.M."/>
            <person name="Wilson-Rankin E.E."/>
            <person name="Purcell J."/>
            <person name="Lester P.J."/>
            <person name="Dearden P.K."/>
        </authorList>
    </citation>
    <scope>NUCLEOTIDE SEQUENCE</scope>
    <source>
        <strain evidence="1">Volc-1</strain>
    </source>
</reference>
<name>A0A834KZD5_VESPE</name>
<gene>
    <name evidence="1" type="ORF">H0235_012802</name>
</gene>